<name>A0AAV7PA93_PLEWA</name>
<proteinExistence type="predicted"/>
<dbReference type="InterPro" id="IPR001611">
    <property type="entry name" value="Leu-rich_rpt"/>
</dbReference>
<dbReference type="Proteomes" id="UP001066276">
    <property type="component" value="Chromosome 7"/>
</dbReference>
<keyword evidence="2" id="KW-1185">Reference proteome</keyword>
<dbReference type="EMBL" id="JANPWB010000011">
    <property type="protein sequence ID" value="KAJ1125243.1"/>
    <property type="molecule type" value="Genomic_DNA"/>
</dbReference>
<dbReference type="PROSITE" id="PS51450">
    <property type="entry name" value="LRR"/>
    <property type="match status" value="1"/>
</dbReference>
<accession>A0AAV7PA93</accession>
<dbReference type="AlphaFoldDB" id="A0AAV7PA93"/>
<sequence length="110" mass="12195">MPRLVLLLSQREQQKPKASLFRARDSTISFVGTNLAICNLSGNKIKDINTLEPLVSKRVHTRPSIELSMTYEQAMSLAVCLPVNRPVNKVETLCEQACNGLDMPSAVKLN</sequence>
<organism evidence="1 2">
    <name type="scientific">Pleurodeles waltl</name>
    <name type="common">Iberian ribbed newt</name>
    <dbReference type="NCBI Taxonomy" id="8319"/>
    <lineage>
        <taxon>Eukaryota</taxon>
        <taxon>Metazoa</taxon>
        <taxon>Chordata</taxon>
        <taxon>Craniata</taxon>
        <taxon>Vertebrata</taxon>
        <taxon>Euteleostomi</taxon>
        <taxon>Amphibia</taxon>
        <taxon>Batrachia</taxon>
        <taxon>Caudata</taxon>
        <taxon>Salamandroidea</taxon>
        <taxon>Salamandridae</taxon>
        <taxon>Pleurodelinae</taxon>
        <taxon>Pleurodeles</taxon>
    </lineage>
</organism>
<gene>
    <name evidence="1" type="ORF">NDU88_003677</name>
</gene>
<comment type="caution">
    <text evidence="1">The sequence shown here is derived from an EMBL/GenBank/DDBJ whole genome shotgun (WGS) entry which is preliminary data.</text>
</comment>
<evidence type="ECO:0000313" key="2">
    <source>
        <dbReference type="Proteomes" id="UP001066276"/>
    </source>
</evidence>
<protein>
    <submittedName>
        <fullName evidence="1">Uncharacterized protein</fullName>
    </submittedName>
</protein>
<reference evidence="1" key="1">
    <citation type="journal article" date="2022" name="bioRxiv">
        <title>Sequencing and chromosome-scale assembly of the giantPleurodeles waltlgenome.</title>
        <authorList>
            <person name="Brown T."/>
            <person name="Elewa A."/>
            <person name="Iarovenko S."/>
            <person name="Subramanian E."/>
            <person name="Araus A.J."/>
            <person name="Petzold A."/>
            <person name="Susuki M."/>
            <person name="Suzuki K.-i.T."/>
            <person name="Hayashi T."/>
            <person name="Toyoda A."/>
            <person name="Oliveira C."/>
            <person name="Osipova E."/>
            <person name="Leigh N.D."/>
            <person name="Simon A."/>
            <person name="Yun M.H."/>
        </authorList>
    </citation>
    <scope>NUCLEOTIDE SEQUENCE</scope>
    <source>
        <strain evidence="1">20211129_DDA</strain>
        <tissue evidence="1">Liver</tissue>
    </source>
</reference>
<evidence type="ECO:0000313" key="1">
    <source>
        <dbReference type="EMBL" id="KAJ1125243.1"/>
    </source>
</evidence>